<dbReference type="AlphaFoldDB" id="A0A7H8R053"/>
<keyword evidence="1" id="KW-0547">Nucleotide-binding</keyword>
<reference evidence="4" key="1">
    <citation type="submission" date="2020-06" db="EMBL/GenBank/DDBJ databases">
        <title>A chromosome-scale genome assembly of Talaromyces rugulosus W13939.</title>
        <authorList>
            <person name="Wang B."/>
            <person name="Guo L."/>
            <person name="Ye K."/>
            <person name="Wang L."/>
        </authorList>
    </citation>
    <scope>NUCLEOTIDE SEQUENCE [LARGE SCALE GENOMIC DNA]</scope>
    <source>
        <strain evidence="4">W13939</strain>
    </source>
</reference>
<evidence type="ECO:0000313" key="3">
    <source>
        <dbReference type="EMBL" id="QKX59730.1"/>
    </source>
</evidence>
<dbReference type="Gene3D" id="3.90.640.10">
    <property type="entry name" value="Actin, Chain A, domain 4"/>
    <property type="match status" value="1"/>
</dbReference>
<dbReference type="Gene3D" id="3.30.420.40">
    <property type="match status" value="2"/>
</dbReference>
<protein>
    <recommendedName>
        <fullName evidence="5">Actin-like ATPase domain-containing protein</fullName>
    </recommendedName>
</protein>
<dbReference type="Proteomes" id="UP000509510">
    <property type="component" value="Chromosome IV"/>
</dbReference>
<accession>A0A7H8R053</accession>
<dbReference type="KEGG" id="trg:TRUGW13939_06872"/>
<dbReference type="PANTHER" id="PTHR14187:SF81">
    <property type="entry name" value="HSP70 FAMILY PROTEIN (AFU_ORTHOLOGUE AFUA_4G14040)"/>
    <property type="match status" value="1"/>
</dbReference>
<dbReference type="GeneID" id="55994365"/>
<evidence type="ECO:0000256" key="1">
    <source>
        <dbReference type="ARBA" id="ARBA00022741"/>
    </source>
</evidence>
<evidence type="ECO:0000256" key="2">
    <source>
        <dbReference type="ARBA" id="ARBA00022840"/>
    </source>
</evidence>
<organism evidence="3 4">
    <name type="scientific">Talaromyces rugulosus</name>
    <name type="common">Penicillium rugulosum</name>
    <dbReference type="NCBI Taxonomy" id="121627"/>
    <lineage>
        <taxon>Eukaryota</taxon>
        <taxon>Fungi</taxon>
        <taxon>Dikarya</taxon>
        <taxon>Ascomycota</taxon>
        <taxon>Pezizomycotina</taxon>
        <taxon>Eurotiomycetes</taxon>
        <taxon>Eurotiomycetidae</taxon>
        <taxon>Eurotiales</taxon>
        <taxon>Trichocomaceae</taxon>
        <taxon>Talaromyces</taxon>
        <taxon>Talaromyces sect. Islandici</taxon>
    </lineage>
</organism>
<dbReference type="PANTHER" id="PTHR14187">
    <property type="entry name" value="ALPHA KINASE/ELONGATION FACTOR 2 KINASE"/>
    <property type="match status" value="1"/>
</dbReference>
<dbReference type="RefSeq" id="XP_035345907.1">
    <property type="nucleotide sequence ID" value="XM_035490014.1"/>
</dbReference>
<dbReference type="OrthoDB" id="2963168at2759"/>
<proteinExistence type="predicted"/>
<dbReference type="InterPro" id="IPR013126">
    <property type="entry name" value="Hsp_70_fam"/>
</dbReference>
<gene>
    <name evidence="3" type="ORF">TRUGW13939_06872</name>
</gene>
<dbReference type="CDD" id="cd10170">
    <property type="entry name" value="ASKHA_NBD_HSP70"/>
    <property type="match status" value="1"/>
</dbReference>
<evidence type="ECO:0000313" key="4">
    <source>
        <dbReference type="Proteomes" id="UP000509510"/>
    </source>
</evidence>
<dbReference type="SUPFAM" id="SSF53067">
    <property type="entry name" value="Actin-like ATPase domain"/>
    <property type="match status" value="2"/>
</dbReference>
<keyword evidence="2" id="KW-0067">ATP-binding</keyword>
<dbReference type="EMBL" id="CP055901">
    <property type="protein sequence ID" value="QKX59730.1"/>
    <property type="molecule type" value="Genomic_DNA"/>
</dbReference>
<sequence length="701" mass="78887">MVEILLQMADLFPQPGILSQKPIFAGYFCKGFQGFRLFGREESSSSVSILAPPLLSLLSPLLGSYLYTIGVSYVMSSTTNVEDVHIIRTWPGHGREADSVWKAPSRLAYLSENPDAPTSVWGYQVTPKMKSYSWMKLLLDRKTPTDYDDPDLKHSQGEGLLQLPPSTTATEVCGDFLREIYQYTLEYLRKRLTAAVIDITPFEFWMTVPAIWSDAAKAATSEAARMAGFGSRAGDTVNFIPEPEAAAVAALSSMASKNTLVPIRKKEAIVICDCGGGTVDIITYLVKNTEPLEFDELVVGTGGKCGSTFIDRNFHRWMSTNFRLAFDCLPPAKKGPGSTFMKEFELYKHDFGHVEDARYVFEVPLVMRNVTDSAHYDSEESTVKFSRDVMKGFFVPAVAKVKQLLKQQFDAVHREHPRTKICKVILVGGFGDSPYLNNQLKSWCLSTENVQIMCPENPQAAIVKGAAFRGLQGIKASKKRSRLHYGIQMLCPFREGIDPEEFAEYDPWDDDEKLCSDRAVWKISKGQLIDEKTKLCHEIEVTTNDDEDPSFSANLFSCKSDVPPDYVSDLGKNMFHFLLLIGADWMHSDVDVVGTLHLEFSEADLQMFKRRVIDGLVHWRLEYELQIFLAPSDGLLHVRAVTKGNKEVGVTTLLYDSFTTLYCVQDLVHDEFPKLTTVQAYRFDSLFVLENDIEIVYDEVD</sequence>
<name>A0A7H8R053_TALRU</name>
<dbReference type="InterPro" id="IPR043129">
    <property type="entry name" value="ATPase_NBD"/>
</dbReference>
<dbReference type="GO" id="GO:0005524">
    <property type="term" value="F:ATP binding"/>
    <property type="evidence" value="ECO:0007669"/>
    <property type="project" value="UniProtKB-KW"/>
</dbReference>
<keyword evidence="4" id="KW-1185">Reference proteome</keyword>
<evidence type="ECO:0008006" key="5">
    <source>
        <dbReference type="Google" id="ProtNLM"/>
    </source>
</evidence>
<dbReference type="GO" id="GO:0140662">
    <property type="term" value="F:ATP-dependent protein folding chaperone"/>
    <property type="evidence" value="ECO:0007669"/>
    <property type="project" value="InterPro"/>
</dbReference>
<dbReference type="Pfam" id="PF00012">
    <property type="entry name" value="HSP70"/>
    <property type="match status" value="1"/>
</dbReference>